<name>A0ABV3QWB7_9HYPH</name>
<sequence length="370" mass="40505">MSVLSRDSLSAYAELARRGVCAPPQSALWIEEWVATTGPDGFLAVLEAEGGPACALALEVIRSGPFRIARFMGGRHANGNFPLLVPDATASIEIEAMLPAIRAARPDIDALVLERLLPDLDGLPNPLLRFPHFPSPNLALAANLEGGFDALLSRVSGKRKRKKHRSQMRKFEAAGGFRLIEASTPEEVSRLLDAFFAMKEFRFRNMGIANVFGDVEVQNFFRSLFLDALRENPPPFVLHALEVGGTLRAVTGSARAGKRIVCEFGAIAKDELAHASPGDFLFFENIGKAGRQGFEIFDFSVGDEPYKRLWCEIETRHFDVAVPLTPKGRILAGALQMKAAAKSYVKNSPAMWRLAKMLRRSAAGNQTAQD</sequence>
<dbReference type="Gene3D" id="3.40.630.30">
    <property type="match status" value="1"/>
</dbReference>
<feature type="domain" description="BioF2-like acetyltransferase" evidence="1">
    <location>
        <begin position="159"/>
        <end position="308"/>
    </location>
</feature>
<dbReference type="Pfam" id="PF13480">
    <property type="entry name" value="Acetyltransf_6"/>
    <property type="match status" value="1"/>
</dbReference>
<dbReference type="Proteomes" id="UP001556196">
    <property type="component" value="Unassembled WGS sequence"/>
</dbReference>
<dbReference type="SUPFAM" id="SSF55729">
    <property type="entry name" value="Acyl-CoA N-acyltransferases (Nat)"/>
    <property type="match status" value="1"/>
</dbReference>
<organism evidence="2 3">
    <name type="scientific">Mesorhizobium marinum</name>
    <dbReference type="NCBI Taxonomy" id="3228790"/>
    <lineage>
        <taxon>Bacteria</taxon>
        <taxon>Pseudomonadati</taxon>
        <taxon>Pseudomonadota</taxon>
        <taxon>Alphaproteobacteria</taxon>
        <taxon>Hyphomicrobiales</taxon>
        <taxon>Phyllobacteriaceae</taxon>
        <taxon>Mesorhizobium</taxon>
    </lineage>
</organism>
<reference evidence="2 3" key="1">
    <citation type="submission" date="2024-06" db="EMBL/GenBank/DDBJ databases">
        <authorList>
            <person name="Tuo L."/>
        </authorList>
    </citation>
    <scope>NUCLEOTIDE SEQUENCE [LARGE SCALE GENOMIC DNA]</scope>
    <source>
        <strain evidence="2 3">ZMM04-5</strain>
    </source>
</reference>
<proteinExistence type="predicted"/>
<evidence type="ECO:0000313" key="3">
    <source>
        <dbReference type="Proteomes" id="UP001556196"/>
    </source>
</evidence>
<evidence type="ECO:0000259" key="1">
    <source>
        <dbReference type="Pfam" id="PF13480"/>
    </source>
</evidence>
<comment type="caution">
    <text evidence="2">The sequence shown here is derived from an EMBL/GenBank/DDBJ whole genome shotgun (WGS) entry which is preliminary data.</text>
</comment>
<protein>
    <submittedName>
        <fullName evidence="2">GNAT family N-acetyltransferase</fullName>
    </submittedName>
</protein>
<gene>
    <name evidence="2" type="ORF">ABUE31_05160</name>
</gene>
<dbReference type="InterPro" id="IPR038740">
    <property type="entry name" value="BioF2-like_GNAT_dom"/>
</dbReference>
<dbReference type="EMBL" id="JBFOCI010000001">
    <property type="protein sequence ID" value="MEW9805371.1"/>
    <property type="molecule type" value="Genomic_DNA"/>
</dbReference>
<keyword evidence="3" id="KW-1185">Reference proteome</keyword>
<evidence type="ECO:0000313" key="2">
    <source>
        <dbReference type="EMBL" id="MEW9805371.1"/>
    </source>
</evidence>
<accession>A0ABV3QWB7</accession>
<dbReference type="InterPro" id="IPR016181">
    <property type="entry name" value="Acyl_CoA_acyltransferase"/>
</dbReference>